<evidence type="ECO:0000256" key="2">
    <source>
        <dbReference type="ARBA" id="ARBA00005664"/>
    </source>
</evidence>
<dbReference type="EMBL" id="JBEAFC010000011">
    <property type="protein sequence ID" value="KAL1536285.1"/>
    <property type="molecule type" value="Genomic_DNA"/>
</dbReference>
<evidence type="ECO:0000256" key="11">
    <source>
        <dbReference type="ARBA" id="ARBA00051628"/>
    </source>
</evidence>
<comment type="similarity">
    <text evidence="2">Belongs to the glycosyltransferase 34 family.</text>
</comment>
<evidence type="ECO:0000313" key="15">
    <source>
        <dbReference type="Proteomes" id="UP001567538"/>
    </source>
</evidence>
<name>A0ABD1FXR5_SALDI</name>
<comment type="caution">
    <text evidence="14">The sequence shown here is derived from an EMBL/GenBank/DDBJ whole genome shotgun (WGS) entry which is preliminary data.</text>
</comment>
<evidence type="ECO:0000256" key="1">
    <source>
        <dbReference type="ARBA" id="ARBA00004323"/>
    </source>
</evidence>
<protein>
    <recommendedName>
        <fullName evidence="12">xyloglucan 6-xylosyltransferase</fullName>
        <ecNumber evidence="12">2.4.2.39</ecNumber>
    </recommendedName>
</protein>
<keyword evidence="5 13" id="KW-0812">Transmembrane</keyword>
<dbReference type="EC" id="2.4.2.39" evidence="12"/>
<keyword evidence="15" id="KW-1185">Reference proteome</keyword>
<evidence type="ECO:0000313" key="14">
    <source>
        <dbReference type="EMBL" id="KAL1536285.1"/>
    </source>
</evidence>
<keyword evidence="8" id="KW-0333">Golgi apparatus</keyword>
<reference evidence="14 15" key="1">
    <citation type="submission" date="2024-06" db="EMBL/GenBank/DDBJ databases">
        <title>A chromosome level genome sequence of Diviner's sage (Salvia divinorum).</title>
        <authorList>
            <person name="Ford S.A."/>
            <person name="Ro D.-K."/>
            <person name="Ness R.W."/>
            <person name="Phillips M.A."/>
        </authorList>
    </citation>
    <scope>NUCLEOTIDE SEQUENCE [LARGE SCALE GENOMIC DNA]</scope>
    <source>
        <strain evidence="14">SAF-2024a</strain>
        <tissue evidence="14">Leaf</tissue>
    </source>
</reference>
<evidence type="ECO:0000256" key="10">
    <source>
        <dbReference type="ARBA" id="ARBA00023180"/>
    </source>
</evidence>
<dbReference type="AlphaFoldDB" id="A0ABD1FXR5"/>
<evidence type="ECO:0000256" key="13">
    <source>
        <dbReference type="SAM" id="Phobius"/>
    </source>
</evidence>
<dbReference type="Gene3D" id="3.90.550.10">
    <property type="entry name" value="Spore Coat Polysaccharide Biosynthesis Protein SpsA, Chain A"/>
    <property type="match status" value="1"/>
</dbReference>
<dbReference type="InterPro" id="IPR029044">
    <property type="entry name" value="Nucleotide-diphossugar_trans"/>
</dbReference>
<proteinExistence type="inferred from homology"/>
<evidence type="ECO:0000256" key="9">
    <source>
        <dbReference type="ARBA" id="ARBA00023136"/>
    </source>
</evidence>
<keyword evidence="9 13" id="KW-0472">Membrane</keyword>
<keyword evidence="3 14" id="KW-0328">Glycosyltransferase</keyword>
<keyword evidence="4 14" id="KW-0808">Transferase</keyword>
<dbReference type="GO" id="GO:0000139">
    <property type="term" value="C:Golgi membrane"/>
    <property type="evidence" value="ECO:0007669"/>
    <property type="project" value="UniProtKB-SubCell"/>
</dbReference>
<evidence type="ECO:0000256" key="8">
    <source>
        <dbReference type="ARBA" id="ARBA00023034"/>
    </source>
</evidence>
<evidence type="ECO:0000256" key="12">
    <source>
        <dbReference type="ARBA" id="ARBA00066326"/>
    </source>
</evidence>
<evidence type="ECO:0000256" key="4">
    <source>
        <dbReference type="ARBA" id="ARBA00022679"/>
    </source>
</evidence>
<dbReference type="PANTHER" id="PTHR31311:SF5">
    <property type="entry name" value="XYLOGLUCAN 6-XYLOSYLTRANSFERASE 2"/>
    <property type="match status" value="1"/>
</dbReference>
<dbReference type="InterPro" id="IPR008630">
    <property type="entry name" value="Glyco_trans_34"/>
</dbReference>
<comment type="subcellular location">
    <subcellularLocation>
        <location evidence="1">Golgi apparatus membrane</location>
        <topology evidence="1">Single-pass type II membrane protein</topology>
    </subcellularLocation>
</comment>
<dbReference type="PANTHER" id="PTHR31311">
    <property type="entry name" value="XYLOGLUCAN 6-XYLOSYLTRANSFERASE 5-RELATED-RELATED"/>
    <property type="match status" value="1"/>
</dbReference>
<dbReference type="FunFam" id="3.90.550.10:FF:000032">
    <property type="entry name" value="xyloglucan 6-xylosyltransferase 2"/>
    <property type="match status" value="1"/>
</dbReference>
<gene>
    <name evidence="14" type="primary">XXT1</name>
    <name evidence="14" type="ORF">AAHA92_28960</name>
</gene>
<comment type="catalytic activity">
    <reaction evidence="11">
        <text>Transfers an alpha-D-xylosyl residue from UDP-D-xylose to a glucose residue in xyloglucan, forming an alpha-(1-&gt;6)-D-xylosyl-D-glucose linkage.</text>
        <dbReference type="EC" id="2.4.2.39"/>
    </reaction>
</comment>
<evidence type="ECO:0000256" key="3">
    <source>
        <dbReference type="ARBA" id="ARBA00022676"/>
    </source>
</evidence>
<keyword evidence="10" id="KW-0325">Glycoprotein</keyword>
<keyword evidence="6" id="KW-0735">Signal-anchor</keyword>
<accession>A0ABD1FXR5</accession>
<dbReference type="GO" id="GO:0033843">
    <property type="term" value="F:xyloglucan 6-xylosyltransferase activity"/>
    <property type="evidence" value="ECO:0007669"/>
    <property type="project" value="UniProtKB-EC"/>
</dbReference>
<evidence type="ECO:0000256" key="5">
    <source>
        <dbReference type="ARBA" id="ARBA00022692"/>
    </source>
</evidence>
<sequence>MIGRLLGPRRARQLQRFVRNGKLTILCLLLTVIMFRGYLGAGRFGTPEKDLDDIRVTLSYIRKRPEPRRVLEEAQGELKSAENAGAGSNNYADFDIRKILRDEDDGVEEFKRDPSQPYSLGSEISNWDEQRAKWLQSNPKFPNFIRENKPRVLLVTGSSPKPCENPVGDHYLLKSIKNKIDYCRLHGIEIFYNMALLDVEMSGFWAKLPLIRKLLLSHPEVEFLWWMDSDAMFTDMAFELPWERYKDVNFVLHGWDEMIYDQKNWIGLNTGSFLLRNCQWSLDILDMWAPMGPKGKVREEAGKVLTRELKERPVFEADDQSAMVYILATQKEKWASKVYLENAYYLHGYWGILVDKYEDMIESYHPGYGDHRWPLVTHFVGCKPCGKFGDYPVERCLKQMDRAFNFGDNQILRMYGFTHDSLGSRSVRRIRNETSTPLAVRDELGLLHPAFKAVKV</sequence>
<dbReference type="GO" id="GO:0010411">
    <property type="term" value="P:xyloglucan metabolic process"/>
    <property type="evidence" value="ECO:0007669"/>
    <property type="project" value="UniProtKB-ARBA"/>
</dbReference>
<feature type="transmembrane region" description="Helical" evidence="13">
    <location>
        <begin position="21"/>
        <end position="39"/>
    </location>
</feature>
<organism evidence="14 15">
    <name type="scientific">Salvia divinorum</name>
    <name type="common">Maria pastora</name>
    <name type="synonym">Diviner's sage</name>
    <dbReference type="NCBI Taxonomy" id="28513"/>
    <lineage>
        <taxon>Eukaryota</taxon>
        <taxon>Viridiplantae</taxon>
        <taxon>Streptophyta</taxon>
        <taxon>Embryophyta</taxon>
        <taxon>Tracheophyta</taxon>
        <taxon>Spermatophyta</taxon>
        <taxon>Magnoliopsida</taxon>
        <taxon>eudicotyledons</taxon>
        <taxon>Gunneridae</taxon>
        <taxon>Pentapetalae</taxon>
        <taxon>asterids</taxon>
        <taxon>lamiids</taxon>
        <taxon>Lamiales</taxon>
        <taxon>Lamiaceae</taxon>
        <taxon>Nepetoideae</taxon>
        <taxon>Mentheae</taxon>
        <taxon>Salviinae</taxon>
        <taxon>Salvia</taxon>
        <taxon>Salvia subgen. Calosphace</taxon>
    </lineage>
</organism>
<dbReference type="Proteomes" id="UP001567538">
    <property type="component" value="Unassembled WGS sequence"/>
</dbReference>
<evidence type="ECO:0000256" key="6">
    <source>
        <dbReference type="ARBA" id="ARBA00022968"/>
    </source>
</evidence>
<evidence type="ECO:0000256" key="7">
    <source>
        <dbReference type="ARBA" id="ARBA00022989"/>
    </source>
</evidence>
<keyword evidence="7 13" id="KW-1133">Transmembrane helix</keyword>
<dbReference type="Pfam" id="PF05637">
    <property type="entry name" value="Glyco_transf_34"/>
    <property type="match status" value="1"/>
</dbReference>